<keyword evidence="4" id="KW-1185">Reference proteome</keyword>
<dbReference type="PANTHER" id="PTHR22946">
    <property type="entry name" value="DIENELACTONE HYDROLASE DOMAIN-CONTAINING PROTEIN-RELATED"/>
    <property type="match status" value="1"/>
</dbReference>
<dbReference type="Proteomes" id="UP001520878">
    <property type="component" value="Unassembled WGS sequence"/>
</dbReference>
<protein>
    <submittedName>
        <fullName evidence="3">Prolyl oligopeptidase family serine peptidase</fullName>
    </submittedName>
</protein>
<evidence type="ECO:0000256" key="1">
    <source>
        <dbReference type="SAM" id="SignalP"/>
    </source>
</evidence>
<dbReference type="InterPro" id="IPR050261">
    <property type="entry name" value="FrsA_esterase"/>
</dbReference>
<dbReference type="RefSeq" id="WP_229159018.1">
    <property type="nucleotide sequence ID" value="NZ_JAJEWP010000001.1"/>
</dbReference>
<comment type="caution">
    <text evidence="3">The sequence shown here is derived from an EMBL/GenBank/DDBJ whole genome shotgun (WGS) entry which is preliminary data.</text>
</comment>
<evidence type="ECO:0000313" key="4">
    <source>
        <dbReference type="Proteomes" id="UP001520878"/>
    </source>
</evidence>
<evidence type="ECO:0000259" key="2">
    <source>
        <dbReference type="Pfam" id="PF00326"/>
    </source>
</evidence>
<organism evidence="3 4">
    <name type="scientific">Fluctibacter halophilus</name>
    <dbReference type="NCBI Taxonomy" id="226011"/>
    <lineage>
        <taxon>Bacteria</taxon>
        <taxon>Pseudomonadati</taxon>
        <taxon>Pseudomonadota</taxon>
        <taxon>Gammaproteobacteria</taxon>
        <taxon>Alteromonadales</taxon>
        <taxon>Alteromonadaceae</taxon>
        <taxon>Fluctibacter</taxon>
    </lineage>
</organism>
<dbReference type="InterPro" id="IPR029058">
    <property type="entry name" value="AB_hydrolase_fold"/>
</dbReference>
<dbReference type="SUPFAM" id="SSF53474">
    <property type="entry name" value="alpha/beta-Hydrolases"/>
    <property type="match status" value="1"/>
</dbReference>
<sequence>MKRFLLALPLLFSTTSGALTLEQHPQVSRVNSCFSGMTASFERWVSTMEKRKPGFDRSRFPFTQAQFDAYKDTLDCETFVYQVDGIAITGWQVSPKQASQDKPLPAVIYNRGGNGRYGQWVFGSVMHSLMPLAEAGYAVIATNLRPDPRDMKHYVANGDYDEFGGAEHQDVLALWSIVQSWSGVDADRTGTVGSSRGAMQSFMLARDVPSLKTLVSISGATDISAIAKARPKFKKMLQRRIPDFEQSPNTALNKRSAVTWVDQLPKPLPVLLIHAKDDDRVPFDTAVAMTQALTAHGQPHQLMAFEDGGHNLGKHRDDAQQAILAWLAEYL</sequence>
<accession>A0ABS8G6P7</accession>
<keyword evidence="1" id="KW-0732">Signal</keyword>
<feature type="domain" description="Peptidase S9 prolyl oligopeptidase catalytic" evidence="2">
    <location>
        <begin position="125"/>
        <end position="331"/>
    </location>
</feature>
<dbReference type="Gene3D" id="3.40.50.1820">
    <property type="entry name" value="alpha/beta hydrolase"/>
    <property type="match status" value="1"/>
</dbReference>
<proteinExistence type="predicted"/>
<gene>
    <name evidence="3" type="ORF">LJ739_08160</name>
</gene>
<dbReference type="EMBL" id="JAJEWP010000001">
    <property type="protein sequence ID" value="MCC2616210.1"/>
    <property type="molecule type" value="Genomic_DNA"/>
</dbReference>
<dbReference type="InterPro" id="IPR001375">
    <property type="entry name" value="Peptidase_S9_cat"/>
</dbReference>
<evidence type="ECO:0000313" key="3">
    <source>
        <dbReference type="EMBL" id="MCC2616210.1"/>
    </source>
</evidence>
<feature type="signal peptide" evidence="1">
    <location>
        <begin position="1"/>
        <end position="18"/>
    </location>
</feature>
<reference evidence="3 4" key="1">
    <citation type="submission" date="2021-10" db="EMBL/GenBank/DDBJ databases">
        <title>Draft genome of Aestuariibacter halophilus JC2043.</title>
        <authorList>
            <person name="Emsley S.A."/>
            <person name="Pfannmuller K.M."/>
            <person name="Ushijima B."/>
            <person name="Saw J.H."/>
            <person name="Videau P."/>
        </authorList>
    </citation>
    <scope>NUCLEOTIDE SEQUENCE [LARGE SCALE GENOMIC DNA]</scope>
    <source>
        <strain evidence="3 4">JC2043</strain>
    </source>
</reference>
<name>A0ABS8G6P7_9ALTE</name>
<feature type="chain" id="PRO_5045682160" evidence="1">
    <location>
        <begin position="19"/>
        <end position="331"/>
    </location>
</feature>
<dbReference type="Pfam" id="PF00326">
    <property type="entry name" value="Peptidase_S9"/>
    <property type="match status" value="1"/>
</dbReference>